<sequence length="511" mass="53216">MRAAPTILHLDMDAFYASVEQAAKPSLRGKPVVVGGLGPRGVVATASYEARRFGVHSAMPTGQARRLAPNAAYLVPRFTVYRSVSDQVMALLRELSPLVEPLSLDEAFVDLEAAGTAFDAPGALRTGERLRADIRAVTGLTGSVGLAGSKMLAKIASEEAKPDGLLLIEPGTERELLGPKPVRILPGVGPATGEHLRRAGITTVAELAEAGEDELVRLVGRAHGTGMYRMALGHDDRPVVAERDAKSVSVEDTFDVDLHDRVRVRAEVEKLAERCVRRLRGAGRSGRTVVLKVRRYDFSTLTRSETLRGPTDDPAVVREAAARLLELVDTTGGVRLLGVGVTGLADYTQEDLFAQAAEAREAAALAGAAGVAADAAPGAPAAGSDTAGSPSGAPDPDADPPAGAEPVRPPEAPGGSPRQGAAPEAEADAREPSAEASPDGGARKWLAGQDVHHAEYGAGWVQGSGIGRVTVRFESPGSVPGRVRTFAAGDPLLSPSEPLPLVPRDETDRPA</sequence>
<dbReference type="Gene3D" id="3.30.1490.100">
    <property type="entry name" value="DNA polymerase, Y-family, little finger domain"/>
    <property type="match status" value="1"/>
</dbReference>
<evidence type="ECO:0000256" key="10">
    <source>
        <dbReference type="ARBA" id="ARBA00022763"/>
    </source>
</evidence>
<keyword evidence="7 17" id="KW-0548">Nucleotidyltransferase</keyword>
<dbReference type="Pfam" id="PF14520">
    <property type="entry name" value="HHH_5"/>
    <property type="match status" value="1"/>
</dbReference>
<evidence type="ECO:0000259" key="19">
    <source>
        <dbReference type="PROSITE" id="PS50173"/>
    </source>
</evidence>
<evidence type="ECO:0000256" key="14">
    <source>
        <dbReference type="ARBA" id="ARBA00023204"/>
    </source>
</evidence>
<dbReference type="InterPro" id="IPR043128">
    <property type="entry name" value="Rev_trsase/Diguanyl_cyclase"/>
</dbReference>
<dbReference type="GO" id="GO:0006261">
    <property type="term" value="P:DNA-templated DNA replication"/>
    <property type="evidence" value="ECO:0007669"/>
    <property type="project" value="UniProtKB-UniRule"/>
</dbReference>
<dbReference type="GO" id="GO:0000287">
    <property type="term" value="F:magnesium ion binding"/>
    <property type="evidence" value="ECO:0007669"/>
    <property type="project" value="UniProtKB-UniRule"/>
</dbReference>
<evidence type="ECO:0000256" key="17">
    <source>
        <dbReference type="HAMAP-Rule" id="MF_01113"/>
    </source>
</evidence>
<dbReference type="PROSITE" id="PS50173">
    <property type="entry name" value="UMUC"/>
    <property type="match status" value="1"/>
</dbReference>
<evidence type="ECO:0000256" key="5">
    <source>
        <dbReference type="ARBA" id="ARBA00022490"/>
    </source>
</evidence>
<feature type="site" description="Substrate discrimination" evidence="17">
    <location>
        <position position="16"/>
    </location>
</feature>
<dbReference type="FunFam" id="3.40.1170.60:FF:000001">
    <property type="entry name" value="DNA polymerase IV"/>
    <property type="match status" value="1"/>
</dbReference>
<feature type="active site" evidence="17">
    <location>
        <position position="106"/>
    </location>
</feature>
<dbReference type="GO" id="GO:0003684">
    <property type="term" value="F:damaged DNA binding"/>
    <property type="evidence" value="ECO:0007669"/>
    <property type="project" value="InterPro"/>
</dbReference>
<dbReference type="RefSeq" id="WP_105867965.1">
    <property type="nucleotide sequence ID" value="NZ_PVLV01000094.1"/>
</dbReference>
<dbReference type="EC" id="2.7.7.7" evidence="17"/>
<keyword evidence="14 17" id="KW-0234">DNA repair</keyword>
<evidence type="ECO:0000256" key="11">
    <source>
        <dbReference type="ARBA" id="ARBA00022842"/>
    </source>
</evidence>
<dbReference type="GO" id="GO:0042276">
    <property type="term" value="P:error-prone translesion synthesis"/>
    <property type="evidence" value="ECO:0007669"/>
    <property type="project" value="TreeGrafter"/>
</dbReference>
<dbReference type="InterPro" id="IPR017961">
    <property type="entry name" value="DNA_pol_Y-fam_little_finger"/>
</dbReference>
<keyword evidence="13 17" id="KW-0238">DNA-binding</keyword>
<dbReference type="InterPro" id="IPR036775">
    <property type="entry name" value="DNA_pol_Y-fam_lit_finger_sf"/>
</dbReference>
<accession>A0A2S9PZQ0</accession>
<dbReference type="Gene3D" id="3.30.70.270">
    <property type="match status" value="1"/>
</dbReference>
<evidence type="ECO:0000256" key="8">
    <source>
        <dbReference type="ARBA" id="ARBA00022705"/>
    </source>
</evidence>
<evidence type="ECO:0000256" key="4">
    <source>
        <dbReference type="ARBA" id="ARBA00022457"/>
    </source>
</evidence>
<feature type="domain" description="UmuC" evidence="19">
    <location>
        <begin position="7"/>
        <end position="189"/>
    </location>
</feature>
<evidence type="ECO:0000256" key="16">
    <source>
        <dbReference type="ARBA" id="ARBA00049244"/>
    </source>
</evidence>
<dbReference type="InterPro" id="IPR022880">
    <property type="entry name" value="DNApol_IV"/>
</dbReference>
<comment type="similarity">
    <text evidence="2 17">Belongs to the DNA polymerase type-Y family.</text>
</comment>
<evidence type="ECO:0000256" key="15">
    <source>
        <dbReference type="ARBA" id="ARBA00025589"/>
    </source>
</evidence>
<evidence type="ECO:0000313" key="20">
    <source>
        <dbReference type="EMBL" id="PRH79894.1"/>
    </source>
</evidence>
<dbReference type="Gene3D" id="1.10.150.20">
    <property type="entry name" value="5' to 3' exonuclease, C-terminal subdomain"/>
    <property type="match status" value="1"/>
</dbReference>
<keyword evidence="9 17" id="KW-0479">Metal-binding</keyword>
<keyword evidence="10 17" id="KW-0227">DNA damage</keyword>
<dbReference type="CDD" id="cd03586">
    <property type="entry name" value="PolY_Pol_IV_kappa"/>
    <property type="match status" value="1"/>
</dbReference>
<dbReference type="SUPFAM" id="SSF56672">
    <property type="entry name" value="DNA/RNA polymerases"/>
    <property type="match status" value="1"/>
</dbReference>
<keyword evidence="4 17" id="KW-0515">Mutator protein</keyword>
<evidence type="ECO:0000256" key="2">
    <source>
        <dbReference type="ARBA" id="ARBA00010945"/>
    </source>
</evidence>
<gene>
    <name evidence="17" type="primary">dinB</name>
    <name evidence="20" type="ORF">C6N75_06935</name>
</gene>
<evidence type="ECO:0000256" key="3">
    <source>
        <dbReference type="ARBA" id="ARBA00011245"/>
    </source>
</evidence>
<dbReference type="Gene3D" id="3.40.1170.60">
    <property type="match status" value="1"/>
</dbReference>
<evidence type="ECO:0000256" key="6">
    <source>
        <dbReference type="ARBA" id="ARBA00022679"/>
    </source>
</evidence>
<comment type="subunit">
    <text evidence="3 17">Monomer.</text>
</comment>
<dbReference type="InterPro" id="IPR043502">
    <property type="entry name" value="DNA/RNA_pol_sf"/>
</dbReference>
<keyword evidence="8 17" id="KW-0235">DNA replication</keyword>
<comment type="function">
    <text evidence="15 17">Poorly processive, error-prone DNA polymerase involved in untargeted mutagenesis. Copies undamaged DNA at stalled replication forks, which arise in vivo from mismatched or misaligned primer ends. These misaligned primers can be extended by PolIV. Exhibits no 3'-5' exonuclease (proofreading) activity. May be involved in translesional synthesis, in conjunction with the beta clamp from PolIII.</text>
</comment>
<dbReference type="SUPFAM" id="SSF100879">
    <property type="entry name" value="Lesion bypass DNA polymerase (Y-family), little finger domain"/>
    <property type="match status" value="1"/>
</dbReference>
<dbReference type="PANTHER" id="PTHR11076">
    <property type="entry name" value="DNA REPAIR POLYMERASE UMUC / TRANSFERASE FAMILY MEMBER"/>
    <property type="match status" value="1"/>
</dbReference>
<evidence type="ECO:0000256" key="18">
    <source>
        <dbReference type="SAM" id="MobiDB-lite"/>
    </source>
</evidence>
<keyword evidence="6 17" id="KW-0808">Transferase</keyword>
<feature type="compositionally biased region" description="Low complexity" evidence="18">
    <location>
        <begin position="375"/>
        <end position="404"/>
    </location>
</feature>
<keyword evidence="11 17" id="KW-0460">Magnesium</keyword>
<dbReference type="OrthoDB" id="9808813at2"/>
<dbReference type="Proteomes" id="UP000239322">
    <property type="component" value="Unassembled WGS sequence"/>
</dbReference>
<dbReference type="GO" id="GO:0003887">
    <property type="term" value="F:DNA-directed DNA polymerase activity"/>
    <property type="evidence" value="ECO:0007669"/>
    <property type="project" value="UniProtKB-UniRule"/>
</dbReference>
<evidence type="ECO:0000256" key="13">
    <source>
        <dbReference type="ARBA" id="ARBA00023125"/>
    </source>
</evidence>
<evidence type="ECO:0000256" key="7">
    <source>
        <dbReference type="ARBA" id="ARBA00022695"/>
    </source>
</evidence>
<dbReference type="Pfam" id="PF11799">
    <property type="entry name" value="IMS_C"/>
    <property type="match status" value="1"/>
</dbReference>
<dbReference type="GO" id="GO:0005829">
    <property type="term" value="C:cytosol"/>
    <property type="evidence" value="ECO:0007669"/>
    <property type="project" value="TreeGrafter"/>
</dbReference>
<feature type="binding site" evidence="17">
    <location>
        <position position="11"/>
    </location>
    <ligand>
        <name>Mg(2+)</name>
        <dbReference type="ChEBI" id="CHEBI:18420"/>
    </ligand>
</feature>
<feature type="region of interest" description="Disordered" evidence="18">
    <location>
        <begin position="375"/>
        <end position="448"/>
    </location>
</feature>
<dbReference type="NCBIfam" id="NF002677">
    <property type="entry name" value="PRK02406.1"/>
    <property type="match status" value="1"/>
</dbReference>
<name>A0A2S9PZQ0_9ACTN</name>
<dbReference type="HAMAP" id="MF_01113">
    <property type="entry name" value="DNApol_IV"/>
    <property type="match status" value="1"/>
</dbReference>
<dbReference type="AlphaFoldDB" id="A0A2S9PZQ0"/>
<dbReference type="GO" id="GO:0009432">
    <property type="term" value="P:SOS response"/>
    <property type="evidence" value="ECO:0007669"/>
    <property type="project" value="TreeGrafter"/>
</dbReference>
<proteinExistence type="inferred from homology"/>
<evidence type="ECO:0000256" key="1">
    <source>
        <dbReference type="ARBA" id="ARBA00004496"/>
    </source>
</evidence>
<dbReference type="EMBL" id="PVLV01000094">
    <property type="protein sequence ID" value="PRH79894.1"/>
    <property type="molecule type" value="Genomic_DNA"/>
</dbReference>
<dbReference type="PANTHER" id="PTHR11076:SF33">
    <property type="entry name" value="DNA POLYMERASE KAPPA"/>
    <property type="match status" value="1"/>
</dbReference>
<comment type="catalytic activity">
    <reaction evidence="16 17">
        <text>DNA(n) + a 2'-deoxyribonucleoside 5'-triphosphate = DNA(n+1) + diphosphate</text>
        <dbReference type="Rhea" id="RHEA:22508"/>
        <dbReference type="Rhea" id="RHEA-COMP:17339"/>
        <dbReference type="Rhea" id="RHEA-COMP:17340"/>
        <dbReference type="ChEBI" id="CHEBI:33019"/>
        <dbReference type="ChEBI" id="CHEBI:61560"/>
        <dbReference type="ChEBI" id="CHEBI:173112"/>
        <dbReference type="EC" id="2.7.7.7"/>
    </reaction>
</comment>
<dbReference type="InterPro" id="IPR050116">
    <property type="entry name" value="DNA_polymerase-Y"/>
</dbReference>
<organism evidence="20 21">
    <name type="scientific">Streptomyces solincola</name>
    <dbReference type="NCBI Taxonomy" id="2100817"/>
    <lineage>
        <taxon>Bacteria</taxon>
        <taxon>Bacillati</taxon>
        <taxon>Actinomycetota</taxon>
        <taxon>Actinomycetes</taxon>
        <taxon>Kitasatosporales</taxon>
        <taxon>Streptomycetaceae</taxon>
        <taxon>Streptomyces</taxon>
    </lineage>
</organism>
<keyword evidence="21" id="KW-1185">Reference proteome</keyword>
<evidence type="ECO:0000313" key="21">
    <source>
        <dbReference type="Proteomes" id="UP000239322"/>
    </source>
</evidence>
<comment type="cofactor">
    <cofactor evidence="17">
        <name>Mg(2+)</name>
        <dbReference type="ChEBI" id="CHEBI:18420"/>
    </cofactor>
    <text evidence="17">Binds 2 magnesium ions per subunit.</text>
</comment>
<dbReference type="GO" id="GO:0006281">
    <property type="term" value="P:DNA repair"/>
    <property type="evidence" value="ECO:0007669"/>
    <property type="project" value="UniProtKB-UniRule"/>
</dbReference>
<comment type="subcellular location">
    <subcellularLocation>
        <location evidence="1 17">Cytoplasm</location>
    </subcellularLocation>
</comment>
<dbReference type="NCBIfam" id="NF002882">
    <property type="entry name" value="PRK03348.1"/>
    <property type="match status" value="1"/>
</dbReference>
<dbReference type="Pfam" id="PF00817">
    <property type="entry name" value="IMS"/>
    <property type="match status" value="1"/>
</dbReference>
<feature type="region of interest" description="Disordered" evidence="18">
    <location>
        <begin position="475"/>
        <end position="511"/>
    </location>
</feature>
<feature type="binding site" evidence="17">
    <location>
        <position position="105"/>
    </location>
    <ligand>
        <name>Mg(2+)</name>
        <dbReference type="ChEBI" id="CHEBI:18420"/>
    </ligand>
</feature>
<evidence type="ECO:0000256" key="9">
    <source>
        <dbReference type="ARBA" id="ARBA00022723"/>
    </source>
</evidence>
<keyword evidence="12 17" id="KW-0239">DNA-directed DNA polymerase</keyword>
<keyword evidence="5 17" id="KW-0963">Cytoplasm</keyword>
<protein>
    <recommendedName>
        <fullName evidence="17">DNA polymerase IV</fullName>
        <shortName evidence="17">Pol IV</shortName>
        <ecNumber evidence="17">2.7.7.7</ecNumber>
    </recommendedName>
</protein>
<evidence type="ECO:0000256" key="12">
    <source>
        <dbReference type="ARBA" id="ARBA00022932"/>
    </source>
</evidence>
<reference evidence="20 21" key="1">
    <citation type="submission" date="2018-03" db="EMBL/GenBank/DDBJ databases">
        <title>Novel Streptomyces sp. from soil.</title>
        <authorList>
            <person name="Tan G.Y.A."/>
            <person name="Lee Z.Y."/>
        </authorList>
    </citation>
    <scope>NUCLEOTIDE SEQUENCE [LARGE SCALE GENOMIC DNA]</scope>
    <source>
        <strain evidence="20 21">ST5x</strain>
    </source>
</reference>
<dbReference type="FunFam" id="3.30.1490.100:FF:000004">
    <property type="entry name" value="DNA polymerase IV"/>
    <property type="match status" value="1"/>
</dbReference>
<comment type="caution">
    <text evidence="20">The sequence shown here is derived from an EMBL/GenBank/DDBJ whole genome shotgun (WGS) entry which is preliminary data.</text>
</comment>
<dbReference type="InterPro" id="IPR001126">
    <property type="entry name" value="UmuC"/>
</dbReference>